<proteinExistence type="predicted"/>
<evidence type="ECO:0000313" key="2">
    <source>
        <dbReference type="Proteomes" id="UP000823749"/>
    </source>
</evidence>
<evidence type="ECO:0000313" key="1">
    <source>
        <dbReference type="EMBL" id="KAG5557704.1"/>
    </source>
</evidence>
<reference evidence="1" key="1">
    <citation type="submission" date="2020-08" db="EMBL/GenBank/DDBJ databases">
        <title>Plant Genome Project.</title>
        <authorList>
            <person name="Zhang R.-G."/>
        </authorList>
    </citation>
    <scope>NUCLEOTIDE SEQUENCE</scope>
    <source>
        <strain evidence="1">WSP0</strain>
        <tissue evidence="1">Leaf</tissue>
    </source>
</reference>
<accession>A0AAV6KZK8</accession>
<protein>
    <submittedName>
        <fullName evidence="1">Uncharacterized protein</fullName>
    </submittedName>
</protein>
<comment type="caution">
    <text evidence="1">The sequence shown here is derived from an EMBL/GenBank/DDBJ whole genome shotgun (WGS) entry which is preliminary data.</text>
</comment>
<dbReference type="AlphaFoldDB" id="A0AAV6KZK8"/>
<name>A0AAV6KZK8_9ERIC</name>
<keyword evidence="2" id="KW-1185">Reference proteome</keyword>
<dbReference type="Proteomes" id="UP000823749">
    <property type="component" value="Chromosome 3"/>
</dbReference>
<sequence length="172" mass="18706">MTTSITPKPAPEFYIAAGLPVDSRATNQHRVNRSTWRSVLRSSGSLGGFRTKEGFAISFKGDFGTHYQTSQSGLSYKSTPRSLQIPAVLPKPGSWVQVQGPAFHSFGSATGSSDLLTSFRKHQARWVPFLHQLGSLPDLSTAGSAMAEERDGSRCIFQHQLVKQDPVGSSLR</sequence>
<organism evidence="1 2">
    <name type="scientific">Rhododendron griersonianum</name>
    <dbReference type="NCBI Taxonomy" id="479676"/>
    <lineage>
        <taxon>Eukaryota</taxon>
        <taxon>Viridiplantae</taxon>
        <taxon>Streptophyta</taxon>
        <taxon>Embryophyta</taxon>
        <taxon>Tracheophyta</taxon>
        <taxon>Spermatophyta</taxon>
        <taxon>Magnoliopsida</taxon>
        <taxon>eudicotyledons</taxon>
        <taxon>Gunneridae</taxon>
        <taxon>Pentapetalae</taxon>
        <taxon>asterids</taxon>
        <taxon>Ericales</taxon>
        <taxon>Ericaceae</taxon>
        <taxon>Ericoideae</taxon>
        <taxon>Rhodoreae</taxon>
        <taxon>Rhododendron</taxon>
    </lineage>
</organism>
<dbReference type="EMBL" id="JACTNZ010000003">
    <property type="protein sequence ID" value="KAG5557704.1"/>
    <property type="molecule type" value="Genomic_DNA"/>
</dbReference>
<gene>
    <name evidence="1" type="ORF">RHGRI_007825</name>
</gene>